<dbReference type="CDD" id="cd00887">
    <property type="entry name" value="MoeA"/>
    <property type="match status" value="1"/>
</dbReference>
<evidence type="ECO:0000256" key="7">
    <source>
        <dbReference type="ARBA" id="ARBA00022723"/>
    </source>
</evidence>
<dbReference type="InterPro" id="IPR005111">
    <property type="entry name" value="MoeA_C_domain_IV"/>
</dbReference>
<evidence type="ECO:0000313" key="13">
    <source>
        <dbReference type="EMBL" id="MBU2789196.1"/>
    </source>
</evidence>
<evidence type="ECO:0000256" key="11">
    <source>
        <dbReference type="RuleBase" id="RU365090"/>
    </source>
</evidence>
<dbReference type="GO" id="GO:0061599">
    <property type="term" value="F:molybdopterin molybdotransferase activity"/>
    <property type="evidence" value="ECO:0007669"/>
    <property type="project" value="UniProtKB-UniRule"/>
</dbReference>
<comment type="caution">
    <text evidence="13">The sequence shown here is derived from an EMBL/GenBank/DDBJ whole genome shotgun (WGS) entry which is preliminary data.</text>
</comment>
<evidence type="ECO:0000256" key="8">
    <source>
        <dbReference type="ARBA" id="ARBA00022842"/>
    </source>
</evidence>
<evidence type="ECO:0000256" key="3">
    <source>
        <dbReference type="ARBA" id="ARBA00005046"/>
    </source>
</evidence>
<name>A0AAE2YS09_9PROT</name>
<dbReference type="GO" id="GO:0006777">
    <property type="term" value="P:Mo-molybdopterin cofactor biosynthetic process"/>
    <property type="evidence" value="ECO:0007669"/>
    <property type="project" value="UniProtKB-UniRule"/>
</dbReference>
<dbReference type="SUPFAM" id="SSF63867">
    <property type="entry name" value="MoeA C-terminal domain-like"/>
    <property type="match status" value="1"/>
</dbReference>
<dbReference type="GO" id="GO:0005829">
    <property type="term" value="C:cytosol"/>
    <property type="evidence" value="ECO:0007669"/>
    <property type="project" value="TreeGrafter"/>
</dbReference>
<evidence type="ECO:0000256" key="4">
    <source>
        <dbReference type="ARBA" id="ARBA00010763"/>
    </source>
</evidence>
<dbReference type="NCBIfam" id="TIGR00177">
    <property type="entry name" value="molyb_syn"/>
    <property type="match status" value="1"/>
</dbReference>
<dbReference type="Pfam" id="PF03453">
    <property type="entry name" value="MoeA_N"/>
    <property type="match status" value="1"/>
</dbReference>
<keyword evidence="9 11" id="KW-0501">Molybdenum cofactor biosynthesis</keyword>
<keyword evidence="7 11" id="KW-0479">Metal-binding</keyword>
<dbReference type="Gene3D" id="2.40.340.10">
    <property type="entry name" value="MoeA, C-terminal, domain IV"/>
    <property type="match status" value="1"/>
</dbReference>
<dbReference type="InterPro" id="IPR005110">
    <property type="entry name" value="MoeA_linker/N"/>
</dbReference>
<keyword evidence="14" id="KW-1185">Reference proteome</keyword>
<keyword evidence="8 11" id="KW-0460">Magnesium</keyword>
<dbReference type="AlphaFoldDB" id="A0AAE2YS09"/>
<reference evidence="13" key="1">
    <citation type="journal article" date="2021" name="ISME J.">
        <title>Genomic evolution of the class Acidithiobacillia: deep-branching Proteobacteria living in extreme acidic conditions.</title>
        <authorList>
            <person name="Moya-Beltran A."/>
            <person name="Beard S."/>
            <person name="Rojas-Villalobos C."/>
            <person name="Issotta F."/>
            <person name="Gallardo Y."/>
            <person name="Ulloa R."/>
            <person name="Giaveno A."/>
            <person name="Degli Esposti M."/>
            <person name="Johnson D.B."/>
            <person name="Quatrini R."/>
        </authorList>
    </citation>
    <scope>NUCLEOTIDE SEQUENCE</scope>
    <source>
        <strain evidence="13">VAN18-1</strain>
    </source>
</reference>
<evidence type="ECO:0000256" key="1">
    <source>
        <dbReference type="ARBA" id="ARBA00001946"/>
    </source>
</evidence>
<dbReference type="EC" id="2.10.1.1" evidence="11"/>
<dbReference type="Gene3D" id="2.170.190.11">
    <property type="entry name" value="Molybdopterin biosynthesis moea protein, domain 3"/>
    <property type="match status" value="1"/>
</dbReference>
<dbReference type="EMBL" id="JAAXYO010000184">
    <property type="protein sequence ID" value="MBU2789196.1"/>
    <property type="molecule type" value="Genomic_DNA"/>
</dbReference>
<evidence type="ECO:0000256" key="5">
    <source>
        <dbReference type="ARBA" id="ARBA00022505"/>
    </source>
</evidence>
<dbReference type="Gene3D" id="3.90.105.10">
    <property type="entry name" value="Molybdopterin biosynthesis moea protein, domain 2"/>
    <property type="match status" value="1"/>
</dbReference>
<dbReference type="FunFam" id="3.40.980.10:FF:000004">
    <property type="entry name" value="Molybdopterin molybdenumtransferase"/>
    <property type="match status" value="1"/>
</dbReference>
<sequence>MAVCCEDNEHDPRAKSVEEALEIILGASVPLSESEWLALDTALDRVLARDQVAASPIPAWPNSAMDGYALRSSDGDTPRQVVGSSFAGHPYVGSVAPGQAIRIMTGAIVPEDCDTVVPQEQTQRDGETVHFTSSIRAGANIRGIGDDLAQREVALPAGTQLRPSQIGVLASLGVAEVEVLRRLRVAFFSTGDELRAVGGTLRAGEIYDSNRHSLLALLRRLGCEAIDLGRLPDDPERIGNTLRHAGATADVLITSGGVSVGEADYIAELLQSLGSVQFWKMNMKPGRPLAFGRIGQADFFGLPGNPVSTIVTFYQFVAPALRKRMGCRAPWTAPRLRLPCATPIKKKPGRTDYQRGRLLPGPDGLQVAPVKTQSSHILTGMAQAECFLVIPAESGDLPAGTMVDVQLLEGMV</sequence>
<dbReference type="InterPro" id="IPR036425">
    <property type="entry name" value="MoaB/Mog-like_dom_sf"/>
</dbReference>
<dbReference type="Pfam" id="PF00994">
    <property type="entry name" value="MoCF_biosynth"/>
    <property type="match status" value="1"/>
</dbReference>
<evidence type="ECO:0000256" key="10">
    <source>
        <dbReference type="ARBA" id="ARBA00047317"/>
    </source>
</evidence>
<evidence type="ECO:0000256" key="6">
    <source>
        <dbReference type="ARBA" id="ARBA00022679"/>
    </source>
</evidence>
<keyword evidence="5 11" id="KW-0500">Molybdenum</keyword>
<dbReference type="PANTHER" id="PTHR10192">
    <property type="entry name" value="MOLYBDOPTERIN BIOSYNTHESIS PROTEIN"/>
    <property type="match status" value="1"/>
</dbReference>
<proteinExistence type="inferred from homology"/>
<organism evidence="13 14">
    <name type="scientific">Igneacidithiobacillus copahuensis</name>
    <dbReference type="NCBI Taxonomy" id="2724909"/>
    <lineage>
        <taxon>Bacteria</taxon>
        <taxon>Pseudomonadati</taxon>
        <taxon>Pseudomonadota</taxon>
        <taxon>Acidithiobacillia</taxon>
        <taxon>Acidithiobacillales</taxon>
        <taxon>Acidithiobacillaceae</taxon>
        <taxon>Igneacidithiobacillus</taxon>
    </lineage>
</organism>
<dbReference type="NCBIfam" id="NF045515">
    <property type="entry name" value="Glp_gephyrin"/>
    <property type="match status" value="1"/>
</dbReference>
<keyword evidence="6 11" id="KW-0808">Transferase</keyword>
<evidence type="ECO:0000259" key="12">
    <source>
        <dbReference type="SMART" id="SM00852"/>
    </source>
</evidence>
<dbReference type="Gene3D" id="3.40.980.10">
    <property type="entry name" value="MoaB/Mog-like domain"/>
    <property type="match status" value="1"/>
</dbReference>
<dbReference type="GO" id="GO:0046872">
    <property type="term" value="F:metal ion binding"/>
    <property type="evidence" value="ECO:0007669"/>
    <property type="project" value="UniProtKB-UniRule"/>
</dbReference>
<dbReference type="Pfam" id="PF03454">
    <property type="entry name" value="MoeA_C"/>
    <property type="match status" value="1"/>
</dbReference>
<protein>
    <recommendedName>
        <fullName evidence="11">Molybdopterin molybdenumtransferase</fullName>
        <ecNumber evidence="11">2.10.1.1</ecNumber>
    </recommendedName>
</protein>
<dbReference type="InterPro" id="IPR001453">
    <property type="entry name" value="MoaB/Mog_dom"/>
</dbReference>
<comment type="pathway">
    <text evidence="3 11">Cofactor biosynthesis; molybdopterin biosynthesis.</text>
</comment>
<gene>
    <name evidence="13" type="ORF">HFQ13_13470</name>
</gene>
<dbReference type="SMART" id="SM00852">
    <property type="entry name" value="MoCF_biosynth"/>
    <property type="match status" value="1"/>
</dbReference>
<dbReference type="PANTHER" id="PTHR10192:SF5">
    <property type="entry name" value="GEPHYRIN"/>
    <property type="match status" value="1"/>
</dbReference>
<comment type="similarity">
    <text evidence="4 11">Belongs to the MoeA family.</text>
</comment>
<dbReference type="InterPro" id="IPR038987">
    <property type="entry name" value="MoeA-like"/>
</dbReference>
<dbReference type="RefSeq" id="WP_215873161.1">
    <property type="nucleotide sequence ID" value="NZ_JAAXYO010000184.1"/>
</dbReference>
<comment type="cofactor">
    <cofactor evidence="1 11">
        <name>Mg(2+)</name>
        <dbReference type="ChEBI" id="CHEBI:18420"/>
    </cofactor>
</comment>
<comment type="catalytic activity">
    <reaction evidence="10">
        <text>adenylyl-molybdopterin + molybdate = Mo-molybdopterin + AMP + H(+)</text>
        <dbReference type="Rhea" id="RHEA:35047"/>
        <dbReference type="ChEBI" id="CHEBI:15378"/>
        <dbReference type="ChEBI" id="CHEBI:36264"/>
        <dbReference type="ChEBI" id="CHEBI:62727"/>
        <dbReference type="ChEBI" id="CHEBI:71302"/>
        <dbReference type="ChEBI" id="CHEBI:456215"/>
        <dbReference type="EC" id="2.10.1.1"/>
    </reaction>
</comment>
<dbReference type="InterPro" id="IPR036135">
    <property type="entry name" value="MoeA_linker/N_sf"/>
</dbReference>
<evidence type="ECO:0000313" key="14">
    <source>
        <dbReference type="Proteomes" id="UP001197378"/>
    </source>
</evidence>
<dbReference type="Proteomes" id="UP001197378">
    <property type="component" value="Unassembled WGS sequence"/>
</dbReference>
<comment type="function">
    <text evidence="2 11">Catalyzes the insertion of molybdate into adenylated molybdopterin with the concomitant release of AMP.</text>
</comment>
<dbReference type="InterPro" id="IPR036688">
    <property type="entry name" value="MoeA_C_domain_IV_sf"/>
</dbReference>
<accession>A0AAE2YS09</accession>
<evidence type="ECO:0000256" key="2">
    <source>
        <dbReference type="ARBA" id="ARBA00002901"/>
    </source>
</evidence>
<evidence type="ECO:0000256" key="9">
    <source>
        <dbReference type="ARBA" id="ARBA00023150"/>
    </source>
</evidence>
<dbReference type="SUPFAM" id="SSF53218">
    <property type="entry name" value="Molybdenum cofactor biosynthesis proteins"/>
    <property type="match status" value="1"/>
</dbReference>
<dbReference type="FunFam" id="2.170.190.11:FF:000001">
    <property type="entry name" value="Molybdopterin molybdenumtransferase"/>
    <property type="match status" value="1"/>
</dbReference>
<feature type="domain" description="MoaB/Mog" evidence="12">
    <location>
        <begin position="186"/>
        <end position="323"/>
    </location>
</feature>
<dbReference type="SUPFAM" id="SSF63882">
    <property type="entry name" value="MoeA N-terminal region -like"/>
    <property type="match status" value="1"/>
</dbReference>